<evidence type="ECO:0000256" key="3">
    <source>
        <dbReference type="ARBA" id="ARBA00023163"/>
    </source>
</evidence>
<accession>A0A286G5D1</accession>
<dbReference type="PANTHER" id="PTHR44688:SF16">
    <property type="entry name" value="DNA-BINDING TRANSCRIPTIONAL ACTIVATOR DEVR_DOSR"/>
    <property type="match status" value="1"/>
</dbReference>
<dbReference type="GO" id="GO:0003677">
    <property type="term" value="F:DNA binding"/>
    <property type="evidence" value="ECO:0007669"/>
    <property type="project" value="UniProtKB-KW"/>
</dbReference>
<dbReference type="OrthoDB" id="7345476at2"/>
<keyword evidence="6" id="KW-1185">Reference proteome</keyword>
<sequence length="249" mass="26476">MPPRRPRAAVLPPDWMSRIADTATMDDLGAVSATLVEGLGFRMPTYGLFLGAAGMPAPAGLFTTFPAAWVEHYLATEAAAVDPVVHHAHGTRDPFTWSEIPAARIGPAEAEHLRRAADFGIVDGLTVPLATSNAIGVFTALADGSRAERAAALRMRRDGIAALAMAVHDRAIRLCRSARLPAAPTLSPRERECLQWLVVGKSGSEIGEILGISDLTVTQHLKSAMRKLGVYNRVHLAVRAVALGLVAPE</sequence>
<reference evidence="5 6" key="1">
    <citation type="submission" date="2017-09" db="EMBL/GenBank/DDBJ databases">
        <authorList>
            <person name="Ehlers B."/>
            <person name="Leendertz F.H."/>
        </authorList>
    </citation>
    <scope>NUCLEOTIDE SEQUENCE [LARGE SCALE GENOMIC DNA]</scope>
    <source>
        <strain evidence="5 6">USBA 140</strain>
    </source>
</reference>
<evidence type="ECO:0000259" key="4">
    <source>
        <dbReference type="PROSITE" id="PS50043"/>
    </source>
</evidence>
<dbReference type="InterPro" id="IPR036388">
    <property type="entry name" value="WH-like_DNA-bd_sf"/>
</dbReference>
<dbReference type="SUPFAM" id="SSF46894">
    <property type="entry name" value="C-terminal effector domain of the bipartite response regulators"/>
    <property type="match status" value="1"/>
</dbReference>
<dbReference type="EMBL" id="OCNJ01000001">
    <property type="protein sequence ID" value="SOD90703.1"/>
    <property type="molecule type" value="Genomic_DNA"/>
</dbReference>
<dbReference type="CDD" id="cd06170">
    <property type="entry name" value="LuxR_C_like"/>
    <property type="match status" value="1"/>
</dbReference>
<dbReference type="SMART" id="SM00421">
    <property type="entry name" value="HTH_LUXR"/>
    <property type="match status" value="1"/>
</dbReference>
<dbReference type="RefSeq" id="WP_097277501.1">
    <property type="nucleotide sequence ID" value="NZ_OCNJ01000001.1"/>
</dbReference>
<dbReference type="Pfam" id="PF03472">
    <property type="entry name" value="Autoind_bind"/>
    <property type="match status" value="1"/>
</dbReference>
<dbReference type="PRINTS" id="PR00038">
    <property type="entry name" value="HTHLUXR"/>
</dbReference>
<dbReference type="PROSITE" id="PS50043">
    <property type="entry name" value="HTH_LUXR_2"/>
    <property type="match status" value="1"/>
</dbReference>
<gene>
    <name evidence="5" type="ORF">SAMN05421508_101631</name>
</gene>
<evidence type="ECO:0000313" key="6">
    <source>
        <dbReference type="Proteomes" id="UP000219621"/>
    </source>
</evidence>
<name>A0A286G5D1_9PROT</name>
<keyword evidence="1" id="KW-0805">Transcription regulation</keyword>
<dbReference type="GO" id="GO:0006355">
    <property type="term" value="P:regulation of DNA-templated transcription"/>
    <property type="evidence" value="ECO:0007669"/>
    <property type="project" value="InterPro"/>
</dbReference>
<dbReference type="InterPro" id="IPR016032">
    <property type="entry name" value="Sig_transdc_resp-reg_C-effctor"/>
</dbReference>
<feature type="domain" description="HTH luxR-type" evidence="4">
    <location>
        <begin position="179"/>
        <end position="244"/>
    </location>
</feature>
<keyword evidence="2" id="KW-0238">DNA-binding</keyword>
<organism evidence="5 6">
    <name type="scientific">Caenispirillum bisanense</name>
    <dbReference type="NCBI Taxonomy" id="414052"/>
    <lineage>
        <taxon>Bacteria</taxon>
        <taxon>Pseudomonadati</taxon>
        <taxon>Pseudomonadota</taxon>
        <taxon>Alphaproteobacteria</taxon>
        <taxon>Rhodospirillales</taxon>
        <taxon>Novispirillaceae</taxon>
        <taxon>Caenispirillum</taxon>
    </lineage>
</organism>
<dbReference type="Gene3D" id="3.30.450.80">
    <property type="entry name" value="Transcription factor LuxR-like, autoinducer-binding domain"/>
    <property type="match status" value="1"/>
</dbReference>
<dbReference type="AlphaFoldDB" id="A0A286G5D1"/>
<evidence type="ECO:0000256" key="2">
    <source>
        <dbReference type="ARBA" id="ARBA00023125"/>
    </source>
</evidence>
<keyword evidence="3" id="KW-0804">Transcription</keyword>
<evidence type="ECO:0000313" key="5">
    <source>
        <dbReference type="EMBL" id="SOD90703.1"/>
    </source>
</evidence>
<protein>
    <submittedName>
        <fullName evidence="5">LuxR family transcriptional regulator, quorum sensing-dependent transcriptional regulator</fullName>
    </submittedName>
</protein>
<dbReference type="InterPro" id="IPR005143">
    <property type="entry name" value="TF_LuxR_autoind-bd_dom"/>
</dbReference>
<dbReference type="InterPro" id="IPR000792">
    <property type="entry name" value="Tscrpt_reg_LuxR_C"/>
</dbReference>
<proteinExistence type="predicted"/>
<dbReference type="SUPFAM" id="SSF75516">
    <property type="entry name" value="Pheromone-binding domain of LuxR-like quorum-sensing transcription factors"/>
    <property type="match status" value="1"/>
</dbReference>
<dbReference type="Gene3D" id="1.10.10.10">
    <property type="entry name" value="Winged helix-like DNA-binding domain superfamily/Winged helix DNA-binding domain"/>
    <property type="match status" value="1"/>
</dbReference>
<dbReference type="Proteomes" id="UP000219621">
    <property type="component" value="Unassembled WGS sequence"/>
</dbReference>
<evidence type="ECO:0000256" key="1">
    <source>
        <dbReference type="ARBA" id="ARBA00023015"/>
    </source>
</evidence>
<dbReference type="InterPro" id="IPR036693">
    <property type="entry name" value="TF_LuxR_autoind-bd_dom_sf"/>
</dbReference>
<dbReference type="PANTHER" id="PTHR44688">
    <property type="entry name" value="DNA-BINDING TRANSCRIPTIONAL ACTIVATOR DEVR_DOSR"/>
    <property type="match status" value="1"/>
</dbReference>
<dbReference type="Pfam" id="PF00196">
    <property type="entry name" value="GerE"/>
    <property type="match status" value="1"/>
</dbReference>